<evidence type="ECO:0000256" key="11">
    <source>
        <dbReference type="ARBA" id="ARBA00022842"/>
    </source>
</evidence>
<keyword evidence="7 19" id="KW-1003">Cell membrane</keyword>
<dbReference type="Proteomes" id="UP000186308">
    <property type="component" value="Unassembled WGS sequence"/>
</dbReference>
<keyword evidence="22" id="KW-1185">Reference proteome</keyword>
<evidence type="ECO:0000256" key="20">
    <source>
        <dbReference type="SAM" id="SignalP"/>
    </source>
</evidence>
<dbReference type="UniPathway" id="UPA00148">
    <property type="reaction ID" value="UER00238"/>
</dbReference>
<evidence type="ECO:0000256" key="8">
    <source>
        <dbReference type="ARBA" id="ARBA00022573"/>
    </source>
</evidence>
<dbReference type="PANTHER" id="PTHR34148:SF1">
    <property type="entry name" value="ADENOSYLCOBINAMIDE-GDP RIBAZOLETRANSFERASE"/>
    <property type="match status" value="1"/>
</dbReference>
<feature type="transmembrane region" description="Helical" evidence="19">
    <location>
        <begin position="39"/>
        <end position="60"/>
    </location>
</feature>
<evidence type="ECO:0000256" key="3">
    <source>
        <dbReference type="ARBA" id="ARBA00004663"/>
    </source>
</evidence>
<reference evidence="21 22" key="1">
    <citation type="submission" date="2017-01" db="EMBL/GenBank/DDBJ databases">
        <authorList>
            <person name="Varghese N."/>
            <person name="Submissions S."/>
        </authorList>
    </citation>
    <scope>NUCLEOTIDE SEQUENCE [LARGE SCALE GENOMIC DNA]</scope>
    <source>
        <strain evidence="21 22">ATCC 35905</strain>
    </source>
</reference>
<dbReference type="HAMAP" id="MF_00719">
    <property type="entry name" value="CobS"/>
    <property type="match status" value="1"/>
</dbReference>
<comment type="subcellular location">
    <subcellularLocation>
        <location evidence="2 19">Cell membrane</location>
        <topology evidence="2 19">Multi-pass membrane protein</topology>
    </subcellularLocation>
</comment>
<evidence type="ECO:0000256" key="6">
    <source>
        <dbReference type="ARBA" id="ARBA00015850"/>
    </source>
</evidence>
<dbReference type="GO" id="GO:0009236">
    <property type="term" value="P:cobalamin biosynthetic process"/>
    <property type="evidence" value="ECO:0007669"/>
    <property type="project" value="UniProtKB-UniRule"/>
</dbReference>
<feature type="transmembrane region" description="Helical" evidence="19">
    <location>
        <begin position="112"/>
        <end position="134"/>
    </location>
</feature>
<proteinExistence type="inferred from homology"/>
<evidence type="ECO:0000256" key="5">
    <source>
        <dbReference type="ARBA" id="ARBA00013200"/>
    </source>
</evidence>
<dbReference type="EC" id="2.7.8.26" evidence="5 19"/>
<evidence type="ECO:0000256" key="1">
    <source>
        <dbReference type="ARBA" id="ARBA00001946"/>
    </source>
</evidence>
<keyword evidence="11 19" id="KW-0460">Magnesium</keyword>
<organism evidence="21 22">
    <name type="scientific">Acidiphilium rubrum</name>
    <dbReference type="NCBI Taxonomy" id="526"/>
    <lineage>
        <taxon>Bacteria</taxon>
        <taxon>Pseudomonadati</taxon>
        <taxon>Pseudomonadota</taxon>
        <taxon>Alphaproteobacteria</taxon>
        <taxon>Acetobacterales</taxon>
        <taxon>Acidocellaceae</taxon>
        <taxon>Acidiphilium</taxon>
    </lineage>
</organism>
<evidence type="ECO:0000256" key="16">
    <source>
        <dbReference type="ARBA" id="ARBA00032853"/>
    </source>
</evidence>
<comment type="function">
    <text evidence="14 19">Joins adenosylcobinamide-GDP and alpha-ribazole to generate adenosylcobalamin (Ado-cobalamin). Also synthesizes adenosylcobalamin 5'-phosphate from adenosylcobinamide-GDP and alpha-ribazole 5'-phosphate.</text>
</comment>
<evidence type="ECO:0000256" key="18">
    <source>
        <dbReference type="ARBA" id="ARBA00049504"/>
    </source>
</evidence>
<dbReference type="InterPro" id="IPR003805">
    <property type="entry name" value="CobS"/>
</dbReference>
<dbReference type="PANTHER" id="PTHR34148">
    <property type="entry name" value="ADENOSYLCOBINAMIDE-GDP RIBAZOLETRANSFERASE"/>
    <property type="match status" value="1"/>
</dbReference>
<dbReference type="Pfam" id="PF02654">
    <property type="entry name" value="CobS"/>
    <property type="match status" value="1"/>
</dbReference>
<comment type="catalytic activity">
    <reaction evidence="17 19">
        <text>alpha-ribazole + adenosylcob(III)inamide-GDP = adenosylcob(III)alamin + GMP + H(+)</text>
        <dbReference type="Rhea" id="RHEA:16049"/>
        <dbReference type="ChEBI" id="CHEBI:10329"/>
        <dbReference type="ChEBI" id="CHEBI:15378"/>
        <dbReference type="ChEBI" id="CHEBI:18408"/>
        <dbReference type="ChEBI" id="CHEBI:58115"/>
        <dbReference type="ChEBI" id="CHEBI:60487"/>
        <dbReference type="EC" id="2.7.8.26"/>
    </reaction>
</comment>
<gene>
    <name evidence="19" type="primary">cobS</name>
    <name evidence="21" type="ORF">SAMN05421828_103153</name>
</gene>
<evidence type="ECO:0000256" key="14">
    <source>
        <dbReference type="ARBA" id="ARBA00025228"/>
    </source>
</evidence>
<name>A0A8G2FFE1_ACIRU</name>
<comment type="cofactor">
    <cofactor evidence="1 19">
        <name>Mg(2+)</name>
        <dbReference type="ChEBI" id="CHEBI:18420"/>
    </cofactor>
</comment>
<keyword evidence="9 19" id="KW-0808">Transferase</keyword>
<feature type="chain" id="PRO_5034033005" description="Adenosylcobinamide-GDP ribazoletransferase" evidence="20">
    <location>
        <begin position="23"/>
        <end position="255"/>
    </location>
</feature>
<evidence type="ECO:0000256" key="15">
    <source>
        <dbReference type="ARBA" id="ARBA00032605"/>
    </source>
</evidence>
<evidence type="ECO:0000256" key="17">
    <source>
        <dbReference type="ARBA" id="ARBA00048623"/>
    </source>
</evidence>
<accession>A0A8G2FFE1</accession>
<dbReference type="RefSeq" id="WP_035228109.1">
    <property type="nucleotide sequence ID" value="NZ_FTNE01000003.1"/>
</dbReference>
<feature type="transmembrane region" description="Helical" evidence="19">
    <location>
        <begin position="170"/>
        <end position="193"/>
    </location>
</feature>
<protein>
    <recommendedName>
        <fullName evidence="6 19">Adenosylcobinamide-GDP ribazoletransferase</fullName>
        <ecNumber evidence="5 19">2.7.8.26</ecNumber>
    </recommendedName>
    <alternativeName>
        <fullName evidence="16 19">Cobalamin synthase</fullName>
    </alternativeName>
    <alternativeName>
        <fullName evidence="15 19">Cobalamin-5'-phosphate synthase</fullName>
    </alternativeName>
</protein>
<keyword evidence="13 19" id="KW-0472">Membrane</keyword>
<evidence type="ECO:0000256" key="13">
    <source>
        <dbReference type="ARBA" id="ARBA00023136"/>
    </source>
</evidence>
<evidence type="ECO:0000313" key="21">
    <source>
        <dbReference type="EMBL" id="SIQ30924.1"/>
    </source>
</evidence>
<comment type="similarity">
    <text evidence="4 19">Belongs to the CobS family.</text>
</comment>
<keyword evidence="20" id="KW-0732">Signal</keyword>
<keyword evidence="10 19" id="KW-0812">Transmembrane</keyword>
<evidence type="ECO:0000256" key="7">
    <source>
        <dbReference type="ARBA" id="ARBA00022475"/>
    </source>
</evidence>
<evidence type="ECO:0000256" key="19">
    <source>
        <dbReference type="HAMAP-Rule" id="MF_00719"/>
    </source>
</evidence>
<evidence type="ECO:0000256" key="2">
    <source>
        <dbReference type="ARBA" id="ARBA00004651"/>
    </source>
</evidence>
<dbReference type="GO" id="GO:0005886">
    <property type="term" value="C:plasma membrane"/>
    <property type="evidence" value="ECO:0007669"/>
    <property type="project" value="UniProtKB-SubCell"/>
</dbReference>
<dbReference type="AlphaFoldDB" id="A0A8G2FFE1"/>
<comment type="catalytic activity">
    <reaction evidence="18 19">
        <text>alpha-ribazole 5'-phosphate + adenosylcob(III)inamide-GDP = adenosylcob(III)alamin 5'-phosphate + GMP + H(+)</text>
        <dbReference type="Rhea" id="RHEA:23560"/>
        <dbReference type="ChEBI" id="CHEBI:15378"/>
        <dbReference type="ChEBI" id="CHEBI:57918"/>
        <dbReference type="ChEBI" id="CHEBI:58115"/>
        <dbReference type="ChEBI" id="CHEBI:60487"/>
        <dbReference type="ChEBI" id="CHEBI:60493"/>
        <dbReference type="EC" id="2.7.8.26"/>
    </reaction>
</comment>
<feature type="transmembrane region" description="Helical" evidence="19">
    <location>
        <begin position="199"/>
        <end position="217"/>
    </location>
</feature>
<feature type="transmembrane region" description="Helical" evidence="19">
    <location>
        <begin position="140"/>
        <end position="158"/>
    </location>
</feature>
<dbReference type="GO" id="GO:0008818">
    <property type="term" value="F:cobalamin 5'-phosphate synthase activity"/>
    <property type="evidence" value="ECO:0007669"/>
    <property type="project" value="UniProtKB-UniRule"/>
</dbReference>
<sequence length="255" mass="25587">MNTAACQMAAAFGLLTRLPLGAALPAPAMVDYAASVWAYPVVGLAVGGIAGVVYALALWLGMVPWLAAGWALVVSVLATGGLHEDGLADSADGLGGGGTIARRLAIMRDSRIGSYGAIGLVLAVALRLAAIGSIAGPWRVMAALMVAGAFGRAAMVVVQRRTAFARPDGLAASMGVIPAGPALLAEAIAVVAALVLVPFWAAVLAAMLSGAAARLWARYVTARLGGHTGDTLGAIDIGTEILVLSLLASTWPGLR</sequence>
<comment type="caution">
    <text evidence="21">The sequence shown here is derived from an EMBL/GenBank/DDBJ whole genome shotgun (WGS) entry which is preliminary data.</text>
</comment>
<comment type="pathway">
    <text evidence="3 19">Cofactor biosynthesis; adenosylcobalamin biosynthesis; adenosylcobalamin from cob(II)yrinate a,c-diamide: step 7/7.</text>
</comment>
<evidence type="ECO:0000256" key="9">
    <source>
        <dbReference type="ARBA" id="ARBA00022679"/>
    </source>
</evidence>
<evidence type="ECO:0000256" key="12">
    <source>
        <dbReference type="ARBA" id="ARBA00022989"/>
    </source>
</evidence>
<dbReference type="EMBL" id="FTNE01000003">
    <property type="protein sequence ID" value="SIQ30924.1"/>
    <property type="molecule type" value="Genomic_DNA"/>
</dbReference>
<feature type="signal peptide" evidence="20">
    <location>
        <begin position="1"/>
        <end position="22"/>
    </location>
</feature>
<dbReference type="GO" id="GO:0051073">
    <property type="term" value="F:adenosylcobinamide-GDP ribazoletransferase activity"/>
    <property type="evidence" value="ECO:0007669"/>
    <property type="project" value="UniProtKB-UniRule"/>
</dbReference>
<evidence type="ECO:0000256" key="4">
    <source>
        <dbReference type="ARBA" id="ARBA00010561"/>
    </source>
</evidence>
<evidence type="ECO:0000313" key="22">
    <source>
        <dbReference type="Proteomes" id="UP000186308"/>
    </source>
</evidence>
<keyword evidence="8 19" id="KW-0169">Cobalamin biosynthesis</keyword>
<evidence type="ECO:0000256" key="10">
    <source>
        <dbReference type="ARBA" id="ARBA00022692"/>
    </source>
</evidence>
<keyword evidence="12 19" id="KW-1133">Transmembrane helix</keyword>